<organism evidence="2">
    <name type="scientific">marine metagenome</name>
    <dbReference type="NCBI Taxonomy" id="408172"/>
    <lineage>
        <taxon>unclassified sequences</taxon>
        <taxon>metagenomes</taxon>
        <taxon>ecological metagenomes</taxon>
    </lineage>
</organism>
<protein>
    <submittedName>
        <fullName evidence="2">Uncharacterized protein</fullName>
    </submittedName>
</protein>
<gene>
    <name evidence="2" type="ORF">METZ01_LOCUS353875</name>
</gene>
<evidence type="ECO:0000313" key="2">
    <source>
        <dbReference type="EMBL" id="SVD01021.1"/>
    </source>
</evidence>
<dbReference type="EMBL" id="UINC01124104">
    <property type="protein sequence ID" value="SVD01021.1"/>
    <property type="molecule type" value="Genomic_DNA"/>
</dbReference>
<reference evidence="2" key="1">
    <citation type="submission" date="2018-05" db="EMBL/GenBank/DDBJ databases">
        <authorList>
            <person name="Lanie J.A."/>
            <person name="Ng W.-L."/>
            <person name="Kazmierczak K.M."/>
            <person name="Andrzejewski T.M."/>
            <person name="Davidsen T.M."/>
            <person name="Wayne K.J."/>
            <person name="Tettelin H."/>
            <person name="Glass J.I."/>
            <person name="Rusch D."/>
            <person name="Podicherti R."/>
            <person name="Tsui H.-C.T."/>
            <person name="Winkler M.E."/>
        </authorList>
    </citation>
    <scope>NUCLEOTIDE SEQUENCE</scope>
</reference>
<keyword evidence="1" id="KW-0175">Coiled coil</keyword>
<accession>A0A382RWI5</accession>
<name>A0A382RWI5_9ZZZZ</name>
<evidence type="ECO:0000256" key="1">
    <source>
        <dbReference type="SAM" id="Coils"/>
    </source>
</evidence>
<dbReference type="AlphaFoldDB" id="A0A382RWI5"/>
<proteinExistence type="predicted"/>
<sequence length="128" mass="14653">MNQLFIGIILVMGLGGYFLYQQNESLKIENLAFQVRDQEQQQTIKAQQESFEKQSQALNSLTAKNAEIEGEMNRYLDIFKRHNLNKLAIAKPGLIEKRVNDGTKKVFETIEEDSKSLDNLDDPTTTDN</sequence>
<feature type="coiled-coil region" evidence="1">
    <location>
        <begin position="51"/>
        <end position="78"/>
    </location>
</feature>